<dbReference type="RefSeq" id="WP_394607160.1">
    <property type="nucleotide sequence ID" value="NZ_JBIHSN010000002.1"/>
</dbReference>
<name>A0ABW7IT35_9VIBR</name>
<feature type="domain" description="Glycosyl transferase family 1" evidence="2">
    <location>
        <begin position="231"/>
        <end position="314"/>
    </location>
</feature>
<gene>
    <name evidence="3" type="ORF">ACGRQ9_01635</name>
</gene>
<evidence type="ECO:0000313" key="3">
    <source>
        <dbReference type="EMBL" id="MFH0264240.1"/>
    </source>
</evidence>
<dbReference type="PANTHER" id="PTHR46401:SF2">
    <property type="entry name" value="GLYCOSYLTRANSFERASE WBBK-RELATED"/>
    <property type="match status" value="1"/>
</dbReference>
<keyword evidence="3" id="KW-0328">Glycosyltransferase</keyword>
<evidence type="ECO:0000313" key="4">
    <source>
        <dbReference type="Proteomes" id="UP001607151"/>
    </source>
</evidence>
<protein>
    <submittedName>
        <fullName evidence="3">Glycosyltransferase family 4 protein</fullName>
        <ecNumber evidence="3">2.4.-.-</ecNumber>
    </submittedName>
</protein>
<dbReference type="EC" id="2.4.-.-" evidence="3"/>
<dbReference type="SUPFAM" id="SSF53756">
    <property type="entry name" value="UDP-Glycosyltransferase/glycogen phosphorylase"/>
    <property type="match status" value="1"/>
</dbReference>
<keyword evidence="4" id="KW-1185">Reference proteome</keyword>
<dbReference type="PANTHER" id="PTHR46401">
    <property type="entry name" value="GLYCOSYLTRANSFERASE WBBK-RELATED"/>
    <property type="match status" value="1"/>
</dbReference>
<dbReference type="Pfam" id="PF00534">
    <property type="entry name" value="Glycos_transf_1"/>
    <property type="match status" value="1"/>
</dbReference>
<organism evidence="3 4">
    <name type="scientific">Vibrio rumoiensis</name>
    <dbReference type="NCBI Taxonomy" id="76258"/>
    <lineage>
        <taxon>Bacteria</taxon>
        <taxon>Pseudomonadati</taxon>
        <taxon>Pseudomonadota</taxon>
        <taxon>Gammaproteobacteria</taxon>
        <taxon>Vibrionales</taxon>
        <taxon>Vibrionaceae</taxon>
        <taxon>Vibrio</taxon>
    </lineage>
</organism>
<evidence type="ECO:0000256" key="1">
    <source>
        <dbReference type="ARBA" id="ARBA00022679"/>
    </source>
</evidence>
<dbReference type="Proteomes" id="UP001607151">
    <property type="component" value="Unassembled WGS sequence"/>
</dbReference>
<accession>A0ABW7IT35</accession>
<dbReference type="EMBL" id="JBIHSN010000002">
    <property type="protein sequence ID" value="MFH0264240.1"/>
    <property type="molecule type" value="Genomic_DNA"/>
</dbReference>
<dbReference type="CDD" id="cd03801">
    <property type="entry name" value="GT4_PimA-like"/>
    <property type="match status" value="1"/>
</dbReference>
<dbReference type="InterPro" id="IPR001296">
    <property type="entry name" value="Glyco_trans_1"/>
</dbReference>
<comment type="caution">
    <text evidence="3">The sequence shown here is derived from an EMBL/GenBank/DDBJ whole genome shotgun (WGS) entry which is preliminary data.</text>
</comment>
<dbReference type="GO" id="GO:0016757">
    <property type="term" value="F:glycosyltransferase activity"/>
    <property type="evidence" value="ECO:0007669"/>
    <property type="project" value="UniProtKB-KW"/>
</dbReference>
<sequence length="353" mass="40432">MSERKKLIFFGELPPTVLHGVSLSNERILSSIVDLYDIKVVEDKVSFKSRIKGLLGFSISLFKLAFFSFQQCDVYYTNLPTSFLGLVRVYFTVLLVKFLSFKVKVYCHLHRGDINEFLLIERNRKVFESFSKRLYKIIVLADSCKVDLEESGFIESEKIFVLHNTVSVETVESNFSSDYNYFYCLCNYIETKRIDKLVSISNKLGHIDFRFNGAVSSNSYYVSMKSKSGSNCEIGSTIQGQEKELALRNAKALVLPSLNEGMPLVILESLALGTPVICFNIGFISDYIGEDYPGLVTDLSDKALTDKITWLNELSSSDYMNLRTLSYKLFWDNFSEELILKDVYKCFGYKNRM</sequence>
<keyword evidence="1 3" id="KW-0808">Transferase</keyword>
<reference evidence="3 4" key="1">
    <citation type="submission" date="2024-10" db="EMBL/GenBank/DDBJ databases">
        <authorList>
            <person name="Yibar A."/>
            <person name="Saticioglu I.B."/>
            <person name="Duman M."/>
            <person name="Ajmi N."/>
            <person name="Gurler F."/>
            <person name="Ay H."/>
            <person name="Onuk E."/>
            <person name="Guler S."/>
            <person name="Romalde J.L."/>
        </authorList>
    </citation>
    <scope>NUCLEOTIDE SEQUENCE [LARGE SCALE GENOMIC DNA]</scope>
    <source>
        <strain evidence="3 4">14-MA-B</strain>
    </source>
</reference>
<proteinExistence type="predicted"/>
<evidence type="ECO:0000259" key="2">
    <source>
        <dbReference type="Pfam" id="PF00534"/>
    </source>
</evidence>
<dbReference type="Gene3D" id="3.40.50.2000">
    <property type="entry name" value="Glycogen Phosphorylase B"/>
    <property type="match status" value="2"/>
</dbReference>